<protein>
    <submittedName>
        <fullName evidence="1">LADA_0G03158g1_1</fullName>
    </submittedName>
</protein>
<reference evidence="2" key="1">
    <citation type="submission" date="2016-03" db="EMBL/GenBank/DDBJ databases">
        <authorList>
            <person name="Devillers H."/>
        </authorList>
    </citation>
    <scope>NUCLEOTIDE SEQUENCE [LARGE SCALE GENOMIC DNA]</scope>
</reference>
<keyword evidence="2" id="KW-1185">Reference proteome</keyword>
<dbReference type="EMBL" id="LT598457">
    <property type="protein sequence ID" value="SCU93449.1"/>
    <property type="molecule type" value="Genomic_DNA"/>
</dbReference>
<dbReference type="AlphaFoldDB" id="A0A1G4JRT7"/>
<organism evidence="1 2">
    <name type="scientific">Lachancea dasiensis</name>
    <dbReference type="NCBI Taxonomy" id="1072105"/>
    <lineage>
        <taxon>Eukaryota</taxon>
        <taxon>Fungi</taxon>
        <taxon>Dikarya</taxon>
        <taxon>Ascomycota</taxon>
        <taxon>Saccharomycotina</taxon>
        <taxon>Saccharomycetes</taxon>
        <taxon>Saccharomycetales</taxon>
        <taxon>Saccharomycetaceae</taxon>
        <taxon>Lachancea</taxon>
    </lineage>
</organism>
<dbReference type="GO" id="GO:0006312">
    <property type="term" value="P:mitotic recombination"/>
    <property type="evidence" value="ECO:0007669"/>
    <property type="project" value="EnsemblFungi"/>
</dbReference>
<dbReference type="OrthoDB" id="3991133at2759"/>
<dbReference type="Proteomes" id="UP000190274">
    <property type="component" value="Chromosome G"/>
</dbReference>
<proteinExistence type="predicted"/>
<dbReference type="GO" id="GO:0006302">
    <property type="term" value="P:double-strand break repair"/>
    <property type="evidence" value="ECO:0007669"/>
    <property type="project" value="EnsemblFungi"/>
</dbReference>
<accession>A0A1G4JRT7</accession>
<evidence type="ECO:0000313" key="1">
    <source>
        <dbReference type="EMBL" id="SCU93449.1"/>
    </source>
</evidence>
<gene>
    <name evidence="1" type="ORF">LADA_0G03158G</name>
</gene>
<evidence type="ECO:0000313" key="2">
    <source>
        <dbReference type="Proteomes" id="UP000190274"/>
    </source>
</evidence>
<name>A0A1G4JRT7_9SACH</name>
<sequence length="204" mass="23439">MPNVGLTITTKNAIITSQKTLLLKHAKFFPPHNMINECAHDEVIRMCYRRFMRIKPLVSQRQMIQTTYVQYLRYKFRTEDYEEKLKASGITLPKTSFDDSSQVYRSLLFCLKAVSTVKKGFSGEKDASAEIRRARNILKNILTVEFEKSALIAKNSGQNFTVLRKSFSYLRPSVENAANVSQFAPLRDFDRCLLALNITLGTRL</sequence>
<dbReference type="GO" id="GO:0030437">
    <property type="term" value="P:ascospore formation"/>
    <property type="evidence" value="ECO:0007669"/>
    <property type="project" value="EnsemblFungi"/>
</dbReference>